<sequence>MKYHFVADAGWLDWRHVCFVSSVLLTAPLWRLLFLSRNFLRHGITLQCLPCSGSGSSCLSAIYKMKPTIPRLDNNAEITLRAANASDVFRVQRSAP</sequence>
<organism evidence="2 3">
    <name type="scientific">Gibberella zeae</name>
    <name type="common">Wheat head blight fungus</name>
    <name type="synonym">Fusarium graminearum</name>
    <dbReference type="NCBI Taxonomy" id="5518"/>
    <lineage>
        <taxon>Eukaryota</taxon>
        <taxon>Fungi</taxon>
        <taxon>Dikarya</taxon>
        <taxon>Ascomycota</taxon>
        <taxon>Pezizomycotina</taxon>
        <taxon>Sordariomycetes</taxon>
        <taxon>Hypocreomycetidae</taxon>
        <taxon>Hypocreales</taxon>
        <taxon>Nectriaceae</taxon>
        <taxon>Fusarium</taxon>
    </lineage>
</organism>
<proteinExistence type="predicted"/>
<reference evidence="2" key="1">
    <citation type="submission" date="2021-03" db="EMBL/GenBank/DDBJ databases">
        <authorList>
            <person name="Alouane T."/>
            <person name="Langin T."/>
            <person name="Bonhomme L."/>
        </authorList>
    </citation>
    <scope>NUCLEOTIDE SEQUENCE</scope>
    <source>
        <strain evidence="2">MDC_Fg202</strain>
    </source>
</reference>
<feature type="transmembrane region" description="Helical" evidence="1">
    <location>
        <begin position="14"/>
        <end position="34"/>
    </location>
</feature>
<gene>
    <name evidence="2" type="ORF">MDCFG202_LOCUS389559</name>
</gene>
<evidence type="ECO:0000256" key="1">
    <source>
        <dbReference type="SAM" id="Phobius"/>
    </source>
</evidence>
<accession>A0A9N8RI62</accession>
<dbReference type="EMBL" id="CAJPIJ010000158">
    <property type="protein sequence ID" value="CAG1994849.1"/>
    <property type="molecule type" value="Genomic_DNA"/>
</dbReference>
<evidence type="ECO:0000313" key="3">
    <source>
        <dbReference type="Proteomes" id="UP000746612"/>
    </source>
</evidence>
<keyword evidence="1" id="KW-1133">Transmembrane helix</keyword>
<evidence type="ECO:0000313" key="2">
    <source>
        <dbReference type="EMBL" id="CAG1994849.1"/>
    </source>
</evidence>
<name>A0A9N8RI62_GIBZA</name>
<protein>
    <submittedName>
        <fullName evidence="2">Uncharacterized protein</fullName>
    </submittedName>
</protein>
<keyword evidence="1" id="KW-0472">Membrane</keyword>
<dbReference type="Proteomes" id="UP000746612">
    <property type="component" value="Unassembled WGS sequence"/>
</dbReference>
<keyword evidence="1" id="KW-0812">Transmembrane</keyword>
<dbReference type="AlphaFoldDB" id="A0A9N8RI62"/>
<comment type="caution">
    <text evidence="2">The sequence shown here is derived from an EMBL/GenBank/DDBJ whole genome shotgun (WGS) entry which is preliminary data.</text>
</comment>